<name>A0ABV7GFD8_9GAMM</name>
<keyword evidence="7" id="KW-1185">Reference proteome</keyword>
<dbReference type="InterPro" id="IPR044925">
    <property type="entry name" value="His-Me_finger_sf"/>
</dbReference>
<dbReference type="Gene3D" id="2.60.40.10">
    <property type="entry name" value="Immunoglobulins"/>
    <property type="match status" value="1"/>
</dbReference>
<gene>
    <name evidence="6" type="ORF">ACFOE0_11160</name>
</gene>
<accession>A0ABV7GFD8</accession>
<dbReference type="PROSITE" id="PS51841">
    <property type="entry name" value="LTD"/>
    <property type="match status" value="2"/>
</dbReference>
<dbReference type="Pfam" id="PF04231">
    <property type="entry name" value="Endonuclease_1"/>
    <property type="match status" value="1"/>
</dbReference>
<feature type="domain" description="LTD" evidence="5">
    <location>
        <begin position="199"/>
        <end position="306"/>
    </location>
</feature>
<dbReference type="NCBIfam" id="TIGR03501">
    <property type="entry name" value="GlyGly_CTERM"/>
    <property type="match status" value="1"/>
</dbReference>
<evidence type="ECO:0000313" key="7">
    <source>
        <dbReference type="Proteomes" id="UP001595621"/>
    </source>
</evidence>
<dbReference type="InterPro" id="IPR013783">
    <property type="entry name" value="Ig-like_fold"/>
</dbReference>
<dbReference type="GO" id="GO:0004519">
    <property type="term" value="F:endonuclease activity"/>
    <property type="evidence" value="ECO:0007669"/>
    <property type="project" value="UniProtKB-KW"/>
</dbReference>
<organism evidence="6 7">
    <name type="scientific">Shewanella submarina</name>
    <dbReference type="NCBI Taxonomy" id="2016376"/>
    <lineage>
        <taxon>Bacteria</taxon>
        <taxon>Pseudomonadati</taxon>
        <taxon>Pseudomonadota</taxon>
        <taxon>Gammaproteobacteria</taxon>
        <taxon>Alteromonadales</taxon>
        <taxon>Shewanellaceae</taxon>
        <taxon>Shewanella</taxon>
    </lineage>
</organism>
<evidence type="ECO:0000259" key="5">
    <source>
        <dbReference type="PROSITE" id="PS51841"/>
    </source>
</evidence>
<evidence type="ECO:0000256" key="1">
    <source>
        <dbReference type="ARBA" id="ARBA00006429"/>
    </source>
</evidence>
<feature type="chain" id="PRO_5046162698" evidence="4">
    <location>
        <begin position="25"/>
        <end position="865"/>
    </location>
</feature>
<keyword evidence="2" id="KW-0540">Nuclease</keyword>
<evidence type="ECO:0000256" key="4">
    <source>
        <dbReference type="SAM" id="SignalP"/>
    </source>
</evidence>
<dbReference type="EMBL" id="JBHRTD010000012">
    <property type="protein sequence ID" value="MFC3138745.1"/>
    <property type="molecule type" value="Genomic_DNA"/>
</dbReference>
<evidence type="ECO:0000256" key="3">
    <source>
        <dbReference type="ARBA" id="ARBA00022801"/>
    </source>
</evidence>
<keyword evidence="3" id="KW-0378">Hydrolase</keyword>
<sequence>MKTHPTKIALALMALGGFSAQASANLVITEYVEGGGSNKAVEISNLGTSTINLDAEQYKLVLFSNGSTEAGNTALLTGNLAPGESTVFHNSSADEQFKIGTPSTVTYYNGDDALVLYKNDLVIDRIGVLGVDPGSAWTDPANPDFSTANKTLRRNVDVTVGDTDATAAFPGTDNQWTVFDINTADGLGCPGINACGGAEGALLITEYVEGGGSNKAVELSNVGGAPLDLSAAEYKLVLFSNGGTEPGNTEILTGILAPNESRVFHNSSADEAFKVGTASTVTYFNGDDALVLYKDGVVIDRVGRLGEDPGKAWTDPNNPEFSTADKTLRRKAGTTSGDTVADAVFPEADHAWMVFAKDTADGLGCPGEGACDTTPPGPDPDPDVPCTNCENLEKVADATKYNFDLYYNDVLTAELNTPQEWKAALSEVAQQGQKPLSYKGVWTVLTYSDEDSANPKNVIELYSGKSISKYDNGGNTGDWNREHVWPKSHGFPSESQWGYTDAHHLRPTDVSVNGARAAYDFDNIATLEGSTELTGAPGNYVNAGMSAFEPRDEVKGDVARMMFYMDTRYETGGNGSMPDLVLVDKTGTDADKHEAGKLCALYQWHMQDPVGDADRQRNDAVYEYQGNRNPYIDNPEWVQQVYGAACGPELDVTFVIEGPTTVVEGVGFVLDAAKTTAANGKPLTFEWSHASGIELNMSQEGSLVRAVSDPVAQNETVELELTVTDGELSATHIIEITIQDKPLDADIQFVGETSVDEGGVVSIEATPAQTEAGDAIQYTWTQVSGTAVEFKPNGAQLGFTAPAVELDTELVFSLEAFDGRHHAHKTLTVTVKNQASAGWEEPEGGAMGTLLTLLLPLAFWRRRQA</sequence>
<keyword evidence="6" id="KW-0255">Endonuclease</keyword>
<dbReference type="SUPFAM" id="SSF54060">
    <property type="entry name" value="His-Me finger endonucleases"/>
    <property type="match status" value="1"/>
</dbReference>
<proteinExistence type="inferred from homology"/>
<protein>
    <submittedName>
        <fullName evidence="6">Endonuclease</fullName>
    </submittedName>
</protein>
<dbReference type="InterPro" id="IPR001322">
    <property type="entry name" value="Lamin_tail_dom"/>
</dbReference>
<dbReference type="RefSeq" id="WP_248935932.1">
    <property type="nucleotide sequence ID" value="NZ_JAKILF010000003.1"/>
</dbReference>
<dbReference type="InterPro" id="IPR007346">
    <property type="entry name" value="Endonuclease-I"/>
</dbReference>
<dbReference type="PANTHER" id="PTHR33607:SF2">
    <property type="entry name" value="ENDONUCLEASE-1"/>
    <property type="match status" value="1"/>
</dbReference>
<dbReference type="Proteomes" id="UP001595621">
    <property type="component" value="Unassembled WGS sequence"/>
</dbReference>
<dbReference type="Gene3D" id="2.60.40.3010">
    <property type="match status" value="1"/>
</dbReference>
<dbReference type="PANTHER" id="PTHR33607">
    <property type="entry name" value="ENDONUCLEASE-1"/>
    <property type="match status" value="1"/>
</dbReference>
<evidence type="ECO:0000313" key="6">
    <source>
        <dbReference type="EMBL" id="MFC3138745.1"/>
    </source>
</evidence>
<dbReference type="InterPro" id="IPR020008">
    <property type="entry name" value="GlyGly_CTERM"/>
</dbReference>
<comment type="caution">
    <text evidence="6">The sequence shown here is derived from an EMBL/GenBank/DDBJ whole genome shotgun (WGS) entry which is preliminary data.</text>
</comment>
<feature type="domain" description="LTD" evidence="5">
    <location>
        <begin position="16"/>
        <end position="135"/>
    </location>
</feature>
<feature type="signal peptide" evidence="4">
    <location>
        <begin position="1"/>
        <end position="24"/>
    </location>
</feature>
<evidence type="ECO:0000256" key="2">
    <source>
        <dbReference type="ARBA" id="ARBA00022722"/>
    </source>
</evidence>
<dbReference type="Pfam" id="PF00932">
    <property type="entry name" value="LTD"/>
    <property type="match status" value="2"/>
</dbReference>
<reference evidence="7" key="1">
    <citation type="journal article" date="2019" name="Int. J. Syst. Evol. Microbiol.">
        <title>The Global Catalogue of Microorganisms (GCM) 10K type strain sequencing project: providing services to taxonomists for standard genome sequencing and annotation.</title>
        <authorList>
            <consortium name="The Broad Institute Genomics Platform"/>
            <consortium name="The Broad Institute Genome Sequencing Center for Infectious Disease"/>
            <person name="Wu L."/>
            <person name="Ma J."/>
        </authorList>
    </citation>
    <scope>NUCLEOTIDE SEQUENCE [LARGE SCALE GENOMIC DNA]</scope>
    <source>
        <strain evidence="7">KCTC 52277</strain>
    </source>
</reference>
<keyword evidence="4" id="KW-0732">Signal</keyword>
<comment type="similarity">
    <text evidence="1">Belongs to the EndA/NucM nuclease family.</text>
</comment>